<feature type="transmembrane region" description="Helical" evidence="9">
    <location>
        <begin position="402"/>
        <end position="421"/>
    </location>
</feature>
<evidence type="ECO:0000256" key="8">
    <source>
        <dbReference type="SAM" id="MobiDB-lite"/>
    </source>
</evidence>
<organism evidence="13 14">
    <name type="scientific">Perkinsus olseni</name>
    <name type="common">Perkinsus atlanticus</name>
    <dbReference type="NCBI Taxonomy" id="32597"/>
    <lineage>
        <taxon>Eukaryota</taxon>
        <taxon>Sar</taxon>
        <taxon>Alveolata</taxon>
        <taxon>Perkinsozoa</taxon>
        <taxon>Perkinsea</taxon>
        <taxon>Perkinsida</taxon>
        <taxon>Perkinsidae</taxon>
        <taxon>Perkinsus</taxon>
    </lineage>
</organism>
<keyword evidence="3" id="KW-0813">Transport</keyword>
<evidence type="ECO:0000256" key="1">
    <source>
        <dbReference type="ARBA" id="ARBA00004141"/>
    </source>
</evidence>
<feature type="transmembrane region" description="Helical" evidence="9">
    <location>
        <begin position="787"/>
        <end position="808"/>
    </location>
</feature>
<dbReference type="PANTHER" id="PTHR13018">
    <property type="entry name" value="PROBABLE MEMBRANE PROTEIN DUF221-RELATED"/>
    <property type="match status" value="1"/>
</dbReference>
<gene>
    <name evidence="13" type="ORF">FOZ60_005939</name>
</gene>
<dbReference type="GO" id="GO:0005227">
    <property type="term" value="F:calcium-activated cation channel activity"/>
    <property type="evidence" value="ECO:0007669"/>
    <property type="project" value="InterPro"/>
</dbReference>
<dbReference type="Proteomes" id="UP000541610">
    <property type="component" value="Unassembled WGS sequence"/>
</dbReference>
<evidence type="ECO:0000256" key="4">
    <source>
        <dbReference type="ARBA" id="ARBA00022692"/>
    </source>
</evidence>
<feature type="domain" description="CSC1/OSCA1-like cytosolic" evidence="12">
    <location>
        <begin position="490"/>
        <end position="593"/>
    </location>
</feature>
<keyword evidence="7" id="KW-0175">Coiled coil</keyword>
<evidence type="ECO:0000313" key="13">
    <source>
        <dbReference type="EMBL" id="KAF4685918.1"/>
    </source>
</evidence>
<dbReference type="GO" id="GO:0005886">
    <property type="term" value="C:plasma membrane"/>
    <property type="evidence" value="ECO:0007669"/>
    <property type="project" value="TreeGrafter"/>
</dbReference>
<evidence type="ECO:0000256" key="9">
    <source>
        <dbReference type="SAM" id="Phobius"/>
    </source>
</evidence>
<dbReference type="PANTHER" id="PTHR13018:SF5">
    <property type="entry name" value="RE44586P"/>
    <property type="match status" value="1"/>
</dbReference>
<feature type="transmembrane region" description="Helical" evidence="9">
    <location>
        <begin position="980"/>
        <end position="998"/>
    </location>
</feature>
<protein>
    <recommendedName>
        <fullName evidence="15">Transmembrane protein 63C</fullName>
    </recommendedName>
</protein>
<dbReference type="InterPro" id="IPR045122">
    <property type="entry name" value="Csc1-like"/>
</dbReference>
<reference evidence="13 14" key="1">
    <citation type="submission" date="2020-04" db="EMBL/GenBank/DDBJ databases">
        <title>Perkinsus olseni comparative genomics.</title>
        <authorList>
            <person name="Bogema D.R."/>
        </authorList>
    </citation>
    <scope>NUCLEOTIDE SEQUENCE [LARGE SCALE GENOMIC DNA]</scope>
    <source>
        <strain evidence="13">00978-12</strain>
    </source>
</reference>
<evidence type="ECO:0000256" key="3">
    <source>
        <dbReference type="ARBA" id="ARBA00022448"/>
    </source>
</evidence>
<evidence type="ECO:0000256" key="5">
    <source>
        <dbReference type="ARBA" id="ARBA00022989"/>
    </source>
</evidence>
<evidence type="ECO:0000256" key="6">
    <source>
        <dbReference type="ARBA" id="ARBA00023136"/>
    </source>
</evidence>
<feature type="domain" description="CSC1/OSCA1-like 7TM region" evidence="10">
    <location>
        <begin position="696"/>
        <end position="971"/>
    </location>
</feature>
<proteinExistence type="inferred from homology"/>
<evidence type="ECO:0008006" key="15">
    <source>
        <dbReference type="Google" id="ProtNLM"/>
    </source>
</evidence>
<dbReference type="Pfam" id="PF14703">
    <property type="entry name" value="PHM7_cyt"/>
    <property type="match status" value="1"/>
</dbReference>
<keyword evidence="4 9" id="KW-0812">Transmembrane</keyword>
<dbReference type="Pfam" id="PF02714">
    <property type="entry name" value="RSN1_7TM"/>
    <property type="match status" value="1"/>
</dbReference>
<accession>A0A7J6NQ44</accession>
<comment type="caution">
    <text evidence="13">The sequence shown here is derived from an EMBL/GenBank/DDBJ whole genome shotgun (WGS) entry which is preliminary data.</text>
</comment>
<feature type="region of interest" description="Disordered" evidence="8">
    <location>
        <begin position="1064"/>
        <end position="1088"/>
    </location>
</feature>
<sequence>MDPTTTVALCWCYAKEEDRLLRELARAAIERVPELSAKDYPTLFWSAIGVLSREEVGVLCDWLERRSPCCAAQVSKCLWALVDARYYDDALVTRLVKIVKLDPALTPKQYASIVWAWSQLCPASSVLDSTDALFEYLGTIIPSCGIEELAQLAGSFAVLRRRDLATECLSAIPGEMLETLSEAGASQVAQARASCAVYAGQAIPDGITWPSPTPSHFQLQVYEALRALPRNVNVKQEFETVVGPVDALVSSCDGRRVVVEADGPSHFLRSARGRDTRRLNGRTLWKGVTVGRLLSAKVVRVSIADFTAPIGTGQLDQNAVLLSFGIFGGIFAATVVAYSGLRLRFSRLYQPRQCIEALRCSLSSRVYSMFGSWIPGAMRITDDELFADAGLDAVAFIRLLRLGARVALVGCLNAIYLIPVYKYQGSDLATADELARWSLGHLPSRSPSMLATLFASYIIFCFTLVMVYREFAWYTAKRHAFMCRENVANYSVFVRHIPVALRSNRGLHEFFEEFIPGGVADVQVALDMGKLSKKVKEREDVVLDLEHAYNVWQQKGYRPRMRPGLFSREKVDTIAALEKRLAELNESIETDIDHAESFQDTTGEQLSQRKLPELSEVAKMVPLVPLKKIVPSKSFRVLSDGFVTFRSLQATVIAQRVHLHDEPYALCIKSAPLPDEVYWSNVGMPHFHQFLGIVMSLAATIALCIFWTIPVTFVVSISKVSYLKQELPFLQSASETWPPLDTLLQLLSPIALALLNELLPFILTFFSKWEGHISLATLDASLFGKLALLYIVQTFFVSAIAGSVLSGIRDLVSTPLKTLQKILSTNLPQQANYFISFVFVRVGLGLGIELIRLVPAALALLRRCLGPGLSEKERSRIWLGLEPLEAPIQLELPRVLSTVMLFFMILFVYSVMSPITSLVMAFAFSCFSVVYKNQFASVYDPSNDTGGQMWTRAVRVILGCAVAAEFTVMGVLAIKEAAVVSPLMLPLLIGTIIFWSYLEVRHFVVASSLPAKVFVDIDRQRAVSTGGTGNVSWNGCYKPIAMRQRNIQPDVPEEKRTVFVRAESNLSEEGQSFSKSEADLANLSADPA</sequence>
<name>A0A7J6NQ44_PEROL</name>
<evidence type="ECO:0000256" key="7">
    <source>
        <dbReference type="SAM" id="Coils"/>
    </source>
</evidence>
<feature type="transmembrane region" description="Helical" evidence="9">
    <location>
        <begin position="449"/>
        <end position="468"/>
    </location>
</feature>
<keyword evidence="6 9" id="KW-0472">Membrane</keyword>
<comment type="similarity">
    <text evidence="2">Belongs to the CSC1 (TC 1.A.17) family.</text>
</comment>
<dbReference type="Pfam" id="PF13967">
    <property type="entry name" value="RSN1_TM"/>
    <property type="match status" value="1"/>
</dbReference>
<feature type="transmembrane region" description="Helical" evidence="9">
    <location>
        <begin position="746"/>
        <end position="766"/>
    </location>
</feature>
<evidence type="ECO:0000259" key="10">
    <source>
        <dbReference type="Pfam" id="PF02714"/>
    </source>
</evidence>
<evidence type="ECO:0000313" key="14">
    <source>
        <dbReference type="Proteomes" id="UP000541610"/>
    </source>
</evidence>
<comment type="subcellular location">
    <subcellularLocation>
        <location evidence="1">Membrane</location>
        <topology evidence="1">Multi-pass membrane protein</topology>
    </subcellularLocation>
</comment>
<feature type="coiled-coil region" evidence="7">
    <location>
        <begin position="567"/>
        <end position="594"/>
    </location>
</feature>
<dbReference type="InterPro" id="IPR003864">
    <property type="entry name" value="CSC1/OSCA1-like_7TM"/>
</dbReference>
<feature type="domain" description="CSC1/OSCA1-like N-terminal transmembrane" evidence="11">
    <location>
        <begin position="320"/>
        <end position="470"/>
    </location>
</feature>
<feature type="compositionally biased region" description="Polar residues" evidence="8">
    <location>
        <begin position="1064"/>
        <end position="1075"/>
    </location>
</feature>
<dbReference type="OrthoDB" id="414034at2759"/>
<feature type="transmembrane region" description="Helical" evidence="9">
    <location>
        <begin position="953"/>
        <end position="974"/>
    </location>
</feature>
<evidence type="ECO:0000259" key="11">
    <source>
        <dbReference type="Pfam" id="PF13967"/>
    </source>
</evidence>
<evidence type="ECO:0000256" key="2">
    <source>
        <dbReference type="ARBA" id="ARBA00007779"/>
    </source>
</evidence>
<keyword evidence="5 9" id="KW-1133">Transmembrane helix</keyword>
<feature type="transmembrane region" description="Helical" evidence="9">
    <location>
        <begin position="915"/>
        <end position="932"/>
    </location>
</feature>
<dbReference type="AlphaFoldDB" id="A0A7J6NQ44"/>
<dbReference type="InterPro" id="IPR027815">
    <property type="entry name" value="CSC1/OSCA1-like_cyt"/>
</dbReference>
<feature type="transmembrane region" description="Helical" evidence="9">
    <location>
        <begin position="319"/>
        <end position="341"/>
    </location>
</feature>
<dbReference type="EMBL" id="JABANP010000242">
    <property type="protein sequence ID" value="KAF4685918.1"/>
    <property type="molecule type" value="Genomic_DNA"/>
</dbReference>
<evidence type="ECO:0000259" key="12">
    <source>
        <dbReference type="Pfam" id="PF14703"/>
    </source>
</evidence>
<feature type="transmembrane region" description="Helical" evidence="9">
    <location>
        <begin position="690"/>
        <end position="717"/>
    </location>
</feature>
<dbReference type="InterPro" id="IPR032880">
    <property type="entry name" value="CSC1/OSCA1-like_N"/>
</dbReference>